<organism evidence="1">
    <name type="scientific">marine sediment metagenome</name>
    <dbReference type="NCBI Taxonomy" id="412755"/>
    <lineage>
        <taxon>unclassified sequences</taxon>
        <taxon>metagenomes</taxon>
        <taxon>ecological metagenomes</taxon>
    </lineage>
</organism>
<dbReference type="AlphaFoldDB" id="X0RWT4"/>
<feature type="non-terminal residue" evidence="1">
    <location>
        <position position="417"/>
    </location>
</feature>
<evidence type="ECO:0000313" key="1">
    <source>
        <dbReference type="EMBL" id="GAF68207.1"/>
    </source>
</evidence>
<reference evidence="1" key="1">
    <citation type="journal article" date="2014" name="Front. Microbiol.">
        <title>High frequency of phylogenetically diverse reductive dehalogenase-homologous genes in deep subseafloor sedimentary metagenomes.</title>
        <authorList>
            <person name="Kawai M."/>
            <person name="Futagami T."/>
            <person name="Toyoda A."/>
            <person name="Takaki Y."/>
            <person name="Nishi S."/>
            <person name="Hori S."/>
            <person name="Arai W."/>
            <person name="Tsubouchi T."/>
            <person name="Morono Y."/>
            <person name="Uchiyama I."/>
            <person name="Ito T."/>
            <person name="Fujiyama A."/>
            <person name="Inagaki F."/>
            <person name="Takami H."/>
        </authorList>
    </citation>
    <scope>NUCLEOTIDE SEQUENCE</scope>
    <source>
        <strain evidence="1">Expedition CK06-06</strain>
    </source>
</reference>
<name>X0RWT4_9ZZZZ</name>
<proteinExistence type="predicted"/>
<accession>X0RWT4</accession>
<evidence type="ECO:0008006" key="2">
    <source>
        <dbReference type="Google" id="ProtNLM"/>
    </source>
</evidence>
<gene>
    <name evidence="1" type="ORF">S01H1_12425</name>
</gene>
<protein>
    <recommendedName>
        <fullName evidence="2">Peptidase M61 catalytic domain-containing protein</fullName>
    </recommendedName>
</protein>
<comment type="caution">
    <text evidence="1">The sequence shown here is derived from an EMBL/GenBank/DDBJ whole genome shotgun (WGS) entry which is preliminary data.</text>
</comment>
<dbReference type="EMBL" id="BARS01006377">
    <property type="protein sequence ID" value="GAF68207.1"/>
    <property type="molecule type" value="Genomic_DNA"/>
</dbReference>
<feature type="non-terminal residue" evidence="1">
    <location>
        <position position="1"/>
    </location>
</feature>
<sequence>DARRRAGPGDPTVSAGLGAVVSARRVPVWLVAFATVLLAIPSASGEGEAADKSYSVRFDARIVPTERLAKVSIRLGGEASRVRWLRFSIDPERHFAFRGEGRVEVDGESVLWEPPRSGGRLSYSFWIDHLRNTSSYDARCAENWALFRGDDMVPPVRVRTVVGAHSISTLRLRVPDGWSAALPYERLSNGTFAIDDPHHRFDRPKGWMVAGKIGVLRERIAGTHVAVAGPVGQRLRRHDILALLRWTLPALRKIVGEFPDRIQVVSAGDPMWRGGLSGPKSVFVHADRPLISTDLSSPVLHELMHTVMGASSGADGDWVVEGLAELYSLELLARSKTVSRRRYANAMLRLKEKSRGVASLAAEDSGGAVTARAVVVLGEIDEQIKVATGGESGLDEVVRRLSAERGVVSSERFRHIA</sequence>